<accession>X0X4X6</accession>
<keyword evidence="4 6" id="KW-1133">Transmembrane helix</keyword>
<keyword evidence="5 6" id="KW-0472">Membrane</keyword>
<dbReference type="InterPro" id="IPR050638">
    <property type="entry name" value="AA-Vitamin_Transporters"/>
</dbReference>
<protein>
    <recommendedName>
        <fullName evidence="7">EamA domain-containing protein</fullName>
    </recommendedName>
</protein>
<gene>
    <name evidence="8" type="ORF">S01H1_51045</name>
</gene>
<keyword evidence="3 6" id="KW-0812">Transmembrane</keyword>
<reference evidence="8" key="1">
    <citation type="journal article" date="2014" name="Front. Microbiol.">
        <title>High frequency of phylogenetically diverse reductive dehalogenase-homologous genes in deep subseafloor sedimentary metagenomes.</title>
        <authorList>
            <person name="Kawai M."/>
            <person name="Futagami T."/>
            <person name="Toyoda A."/>
            <person name="Takaki Y."/>
            <person name="Nishi S."/>
            <person name="Hori S."/>
            <person name="Arai W."/>
            <person name="Tsubouchi T."/>
            <person name="Morono Y."/>
            <person name="Uchiyama I."/>
            <person name="Ito T."/>
            <person name="Fujiyama A."/>
            <person name="Inagaki F."/>
            <person name="Takami H."/>
        </authorList>
    </citation>
    <scope>NUCLEOTIDE SEQUENCE</scope>
    <source>
        <strain evidence="8">Expedition CK06-06</strain>
    </source>
</reference>
<keyword evidence="2" id="KW-1003">Cell membrane</keyword>
<dbReference type="GO" id="GO:0005886">
    <property type="term" value="C:plasma membrane"/>
    <property type="evidence" value="ECO:0007669"/>
    <property type="project" value="UniProtKB-SubCell"/>
</dbReference>
<feature type="transmembrane region" description="Helical" evidence="6">
    <location>
        <begin position="120"/>
        <end position="139"/>
    </location>
</feature>
<evidence type="ECO:0000313" key="8">
    <source>
        <dbReference type="EMBL" id="GAG20036.1"/>
    </source>
</evidence>
<name>X0X4X6_9ZZZZ</name>
<evidence type="ECO:0000256" key="2">
    <source>
        <dbReference type="ARBA" id="ARBA00022475"/>
    </source>
</evidence>
<feature type="transmembrane region" description="Helical" evidence="6">
    <location>
        <begin position="92"/>
        <end position="114"/>
    </location>
</feature>
<dbReference type="EMBL" id="BARS01032924">
    <property type="protein sequence ID" value="GAG20036.1"/>
    <property type="molecule type" value="Genomic_DNA"/>
</dbReference>
<feature type="transmembrane region" description="Helical" evidence="6">
    <location>
        <begin position="66"/>
        <end position="85"/>
    </location>
</feature>
<evidence type="ECO:0000256" key="6">
    <source>
        <dbReference type="SAM" id="Phobius"/>
    </source>
</evidence>
<evidence type="ECO:0000256" key="4">
    <source>
        <dbReference type="ARBA" id="ARBA00022989"/>
    </source>
</evidence>
<organism evidence="8">
    <name type="scientific">marine sediment metagenome</name>
    <dbReference type="NCBI Taxonomy" id="412755"/>
    <lineage>
        <taxon>unclassified sequences</taxon>
        <taxon>metagenomes</taxon>
        <taxon>ecological metagenomes</taxon>
    </lineage>
</organism>
<proteinExistence type="predicted"/>
<dbReference type="InterPro" id="IPR037185">
    <property type="entry name" value="EmrE-like"/>
</dbReference>
<feature type="transmembrane region" description="Helical" evidence="6">
    <location>
        <begin position="36"/>
        <end position="60"/>
    </location>
</feature>
<evidence type="ECO:0000259" key="7">
    <source>
        <dbReference type="Pfam" id="PF00892"/>
    </source>
</evidence>
<feature type="non-terminal residue" evidence="8">
    <location>
        <position position="1"/>
    </location>
</feature>
<evidence type="ECO:0000256" key="1">
    <source>
        <dbReference type="ARBA" id="ARBA00004651"/>
    </source>
</evidence>
<dbReference type="InterPro" id="IPR000620">
    <property type="entry name" value="EamA_dom"/>
</dbReference>
<dbReference type="SUPFAM" id="SSF103481">
    <property type="entry name" value="Multidrug resistance efflux transporter EmrE"/>
    <property type="match status" value="1"/>
</dbReference>
<dbReference type="Pfam" id="PF00892">
    <property type="entry name" value="EamA"/>
    <property type="match status" value="1"/>
</dbReference>
<sequence>LPELAVIISVALHSYSWVVMRKLVKDKSYSPIMVNGITMSAGGLLALMIVPFMAATPLVASKVVPFSGWLLMIVIISNVICYNLYGSLLKKYSATFLSFAGFLCPLFAALYGWGFLGEQITWHFYFSSILVFIGLYIFYREEVKETEAREAD</sequence>
<comment type="caution">
    <text evidence="8">The sequence shown here is derived from an EMBL/GenBank/DDBJ whole genome shotgun (WGS) entry which is preliminary data.</text>
</comment>
<dbReference type="AlphaFoldDB" id="X0X4X6"/>
<feature type="transmembrane region" description="Helical" evidence="6">
    <location>
        <begin position="6"/>
        <end position="24"/>
    </location>
</feature>
<comment type="subcellular location">
    <subcellularLocation>
        <location evidence="1">Cell membrane</location>
        <topology evidence="1">Multi-pass membrane protein</topology>
    </subcellularLocation>
</comment>
<dbReference type="PANTHER" id="PTHR32322:SF18">
    <property type="entry name" value="S-ADENOSYLMETHIONINE_S-ADENOSYLHOMOCYSTEINE TRANSPORTER"/>
    <property type="match status" value="1"/>
</dbReference>
<evidence type="ECO:0000256" key="5">
    <source>
        <dbReference type="ARBA" id="ARBA00023136"/>
    </source>
</evidence>
<feature type="domain" description="EamA" evidence="7">
    <location>
        <begin position="4"/>
        <end position="139"/>
    </location>
</feature>
<evidence type="ECO:0000256" key="3">
    <source>
        <dbReference type="ARBA" id="ARBA00022692"/>
    </source>
</evidence>
<dbReference type="PANTHER" id="PTHR32322">
    <property type="entry name" value="INNER MEMBRANE TRANSPORTER"/>
    <property type="match status" value="1"/>
</dbReference>